<dbReference type="EMBL" id="SJPJ01000001">
    <property type="protein sequence ID" value="TWT84068.1"/>
    <property type="molecule type" value="Genomic_DNA"/>
</dbReference>
<sequence>MSQKVSLPADTNQEHMALVLNLAAVFSIGLAACSGTVFQRQLHPQSELELSDGLKVIIWGGKEQYRFCSDLRAQLLEAKGHPTKDSDNLSLPQWSRFVQLTRKSLENPKAAFQVPHLLQLASIDVCCDREVLPHVNRQAEQPLMLAMAVVDYVIRATGMPEEVRKTAENRFVKRISKAVHASE</sequence>
<protein>
    <submittedName>
        <fullName evidence="2">Uncharacterized protein</fullName>
    </submittedName>
</protein>
<dbReference type="PROSITE" id="PS51257">
    <property type="entry name" value="PROKAR_LIPOPROTEIN"/>
    <property type="match status" value="1"/>
</dbReference>
<dbReference type="RefSeq" id="WP_146401598.1">
    <property type="nucleotide sequence ID" value="NZ_SJPJ01000001.1"/>
</dbReference>
<comment type="caution">
    <text evidence="2">The sequence shown here is derived from an EMBL/GenBank/DDBJ whole genome shotgun (WGS) entry which is preliminary data.</text>
</comment>
<keyword evidence="1" id="KW-1133">Transmembrane helix</keyword>
<dbReference type="OrthoDB" id="1550828at2"/>
<dbReference type="Proteomes" id="UP000315010">
    <property type="component" value="Unassembled WGS sequence"/>
</dbReference>
<keyword evidence="1" id="KW-0472">Membrane</keyword>
<evidence type="ECO:0000313" key="3">
    <source>
        <dbReference type="Proteomes" id="UP000315010"/>
    </source>
</evidence>
<name>A0A5C5ZA34_9BACT</name>
<evidence type="ECO:0000256" key="1">
    <source>
        <dbReference type="SAM" id="Phobius"/>
    </source>
</evidence>
<keyword evidence="3" id="KW-1185">Reference proteome</keyword>
<gene>
    <name evidence="2" type="ORF">CA13_55440</name>
</gene>
<accession>A0A5C5ZA34</accession>
<feature type="transmembrane region" description="Helical" evidence="1">
    <location>
        <begin position="16"/>
        <end position="38"/>
    </location>
</feature>
<proteinExistence type="predicted"/>
<dbReference type="AlphaFoldDB" id="A0A5C5ZA34"/>
<reference evidence="2 3" key="1">
    <citation type="submission" date="2019-02" db="EMBL/GenBank/DDBJ databases">
        <title>Deep-cultivation of Planctomycetes and their phenomic and genomic characterization uncovers novel biology.</title>
        <authorList>
            <person name="Wiegand S."/>
            <person name="Jogler M."/>
            <person name="Boedeker C."/>
            <person name="Pinto D."/>
            <person name="Vollmers J."/>
            <person name="Rivas-Marin E."/>
            <person name="Kohn T."/>
            <person name="Peeters S.H."/>
            <person name="Heuer A."/>
            <person name="Rast P."/>
            <person name="Oberbeckmann S."/>
            <person name="Bunk B."/>
            <person name="Jeske O."/>
            <person name="Meyerdierks A."/>
            <person name="Storesund J.E."/>
            <person name="Kallscheuer N."/>
            <person name="Luecker S."/>
            <person name="Lage O.M."/>
            <person name="Pohl T."/>
            <person name="Merkel B.J."/>
            <person name="Hornburger P."/>
            <person name="Mueller R.-W."/>
            <person name="Bruemmer F."/>
            <person name="Labrenz M."/>
            <person name="Spormann A.M."/>
            <person name="Op Den Camp H."/>
            <person name="Overmann J."/>
            <person name="Amann R."/>
            <person name="Jetten M.S.M."/>
            <person name="Mascher T."/>
            <person name="Medema M.H."/>
            <person name="Devos D.P."/>
            <person name="Kaster A.-K."/>
            <person name="Ovreas L."/>
            <person name="Rohde M."/>
            <person name="Galperin M.Y."/>
            <person name="Jogler C."/>
        </authorList>
    </citation>
    <scope>NUCLEOTIDE SEQUENCE [LARGE SCALE GENOMIC DNA]</scope>
    <source>
        <strain evidence="2 3">CA13</strain>
    </source>
</reference>
<evidence type="ECO:0000313" key="2">
    <source>
        <dbReference type="EMBL" id="TWT84068.1"/>
    </source>
</evidence>
<organism evidence="2 3">
    <name type="scientific">Novipirellula herctigrandis</name>
    <dbReference type="NCBI Taxonomy" id="2527986"/>
    <lineage>
        <taxon>Bacteria</taxon>
        <taxon>Pseudomonadati</taxon>
        <taxon>Planctomycetota</taxon>
        <taxon>Planctomycetia</taxon>
        <taxon>Pirellulales</taxon>
        <taxon>Pirellulaceae</taxon>
        <taxon>Novipirellula</taxon>
    </lineage>
</organism>
<keyword evidence="1" id="KW-0812">Transmembrane</keyword>